<gene>
    <name evidence="1" type="ORF">SPARVUS_LOCUS15191311</name>
</gene>
<evidence type="ECO:0000313" key="1">
    <source>
        <dbReference type="EMBL" id="CAI9615200.1"/>
    </source>
</evidence>
<proteinExistence type="predicted"/>
<comment type="caution">
    <text evidence="1">The sequence shown here is derived from an EMBL/GenBank/DDBJ whole genome shotgun (WGS) entry which is preliminary data.</text>
</comment>
<dbReference type="Proteomes" id="UP001162483">
    <property type="component" value="Unassembled WGS sequence"/>
</dbReference>
<dbReference type="EMBL" id="CATNWA010019828">
    <property type="protein sequence ID" value="CAI9615200.1"/>
    <property type="molecule type" value="Genomic_DNA"/>
</dbReference>
<reference evidence="1" key="1">
    <citation type="submission" date="2023-05" db="EMBL/GenBank/DDBJ databases">
        <authorList>
            <person name="Stuckert A."/>
        </authorList>
    </citation>
    <scope>NUCLEOTIDE SEQUENCE</scope>
</reference>
<name>A0ABN9H0R4_9NEOB</name>
<protein>
    <submittedName>
        <fullName evidence="1">Uncharacterized protein</fullName>
    </submittedName>
</protein>
<evidence type="ECO:0000313" key="2">
    <source>
        <dbReference type="Proteomes" id="UP001162483"/>
    </source>
</evidence>
<organism evidence="1 2">
    <name type="scientific">Staurois parvus</name>
    <dbReference type="NCBI Taxonomy" id="386267"/>
    <lineage>
        <taxon>Eukaryota</taxon>
        <taxon>Metazoa</taxon>
        <taxon>Chordata</taxon>
        <taxon>Craniata</taxon>
        <taxon>Vertebrata</taxon>
        <taxon>Euteleostomi</taxon>
        <taxon>Amphibia</taxon>
        <taxon>Batrachia</taxon>
        <taxon>Anura</taxon>
        <taxon>Neobatrachia</taxon>
        <taxon>Ranoidea</taxon>
        <taxon>Ranidae</taxon>
        <taxon>Staurois</taxon>
    </lineage>
</organism>
<keyword evidence="2" id="KW-1185">Reference proteome</keyword>
<accession>A0ABN9H0R4</accession>
<sequence length="67" mass="7993">MGDTERQLKWALICGIDVELMGTEMWHWQVALMCTELALMDTDRWRCWGYTDHQCSDDHCNWTQLIT</sequence>